<feature type="transmembrane region" description="Helical" evidence="1">
    <location>
        <begin position="12"/>
        <end position="31"/>
    </location>
</feature>
<evidence type="ECO:0000313" key="2">
    <source>
        <dbReference type="EMBL" id="KKS84500.1"/>
    </source>
</evidence>
<organism evidence="2 3">
    <name type="scientific">Candidatus Gottesmanbacteria bacterium GW2011_GWA1_43_11</name>
    <dbReference type="NCBI Taxonomy" id="1618436"/>
    <lineage>
        <taxon>Bacteria</taxon>
        <taxon>Candidatus Gottesmaniibacteriota</taxon>
    </lineage>
</organism>
<dbReference type="Proteomes" id="UP000034543">
    <property type="component" value="Unassembled WGS sequence"/>
</dbReference>
<protein>
    <recommendedName>
        <fullName evidence="4">Type 4 fimbrial biogenesis protein PilX N-terminal domain-containing protein</fullName>
    </recommendedName>
</protein>
<dbReference type="STRING" id="1618436.UV59_C0018G0012"/>
<comment type="caution">
    <text evidence="2">The sequence shown here is derived from an EMBL/GenBank/DDBJ whole genome shotgun (WGS) entry which is preliminary data.</text>
</comment>
<gene>
    <name evidence="2" type="ORF">UV59_C0018G0012</name>
</gene>
<evidence type="ECO:0008006" key="4">
    <source>
        <dbReference type="Google" id="ProtNLM"/>
    </source>
</evidence>
<accession>A0A0G1CFB0</accession>
<evidence type="ECO:0000256" key="1">
    <source>
        <dbReference type="SAM" id="Phobius"/>
    </source>
</evidence>
<evidence type="ECO:0000313" key="3">
    <source>
        <dbReference type="Proteomes" id="UP000034543"/>
    </source>
</evidence>
<dbReference type="EMBL" id="LCFB01000018">
    <property type="protein sequence ID" value="KKS84500.1"/>
    <property type="molecule type" value="Genomic_DNA"/>
</dbReference>
<proteinExistence type="predicted"/>
<name>A0A0G1CFB0_9BACT</name>
<sequence>MSSRSRSSGQVLVIILLVMIVGLTVGLFLLGRTTVDVSVSKNVEESARAFNAAEAGIEEAIRDVTTVVVPPVPFAPGLTYQVGVTDITPVGGNFYPETRLKPVQIGKVFNIWLVPHNDSTGDLIEAPGQAYKDTLSICFTNGSITPAIQIIMHYKDGPSGEYRSVSTGFDPDPIRNDSNHLKDTNSLTTCNGAAPNNYNYQVNIDFANDFGIDLTAPGAAFPLVMRITPLYGSTAIAVIPDSTASPTLPKQGNEIESTGRSGGIARTIEVAEQYLVPAPWLDQALYVSGNSGVTK</sequence>
<keyword evidence="1" id="KW-0472">Membrane</keyword>
<keyword evidence="1" id="KW-1133">Transmembrane helix</keyword>
<reference evidence="2 3" key="1">
    <citation type="journal article" date="2015" name="Nature">
        <title>rRNA introns, odd ribosomes, and small enigmatic genomes across a large radiation of phyla.</title>
        <authorList>
            <person name="Brown C.T."/>
            <person name="Hug L.A."/>
            <person name="Thomas B.C."/>
            <person name="Sharon I."/>
            <person name="Castelle C.J."/>
            <person name="Singh A."/>
            <person name="Wilkins M.J."/>
            <person name="Williams K.H."/>
            <person name="Banfield J.F."/>
        </authorList>
    </citation>
    <scope>NUCLEOTIDE SEQUENCE [LARGE SCALE GENOMIC DNA]</scope>
</reference>
<dbReference type="AlphaFoldDB" id="A0A0G1CFB0"/>
<keyword evidence="1" id="KW-0812">Transmembrane</keyword>